<dbReference type="Pfam" id="PF00829">
    <property type="entry name" value="Ribosomal_L21p"/>
    <property type="match status" value="1"/>
</dbReference>
<sequence>SSTSLPSRPTLRASRTLPSSPRKTIEQAAALRLLAAEPSHYVVAFVLGKRYRLMQHDTLTVPHARDLRVGDVISLTRLTEAGSRSFTLRAPPAPLSHQPRQGLVSATALVVEHTRGKMLTVIKKKRRKGYRKTIKNKPYFTRLRISSIEVNPPTA</sequence>
<evidence type="ECO:0000256" key="3">
    <source>
        <dbReference type="SAM" id="MobiDB-lite"/>
    </source>
</evidence>
<dbReference type="EMBL" id="MU167317">
    <property type="protein sequence ID" value="KAG0143530.1"/>
    <property type="molecule type" value="Genomic_DNA"/>
</dbReference>
<feature type="non-terminal residue" evidence="4">
    <location>
        <position position="1"/>
    </location>
</feature>
<dbReference type="PANTHER" id="PTHR21349:SF0">
    <property type="entry name" value="LARGE RIBOSOMAL SUBUNIT PROTEIN BL21M"/>
    <property type="match status" value="1"/>
</dbReference>
<proteinExistence type="inferred from homology"/>
<evidence type="ECO:0000256" key="1">
    <source>
        <dbReference type="ARBA" id="ARBA00008563"/>
    </source>
</evidence>
<dbReference type="GO" id="GO:0003735">
    <property type="term" value="F:structural constituent of ribosome"/>
    <property type="evidence" value="ECO:0007669"/>
    <property type="project" value="TreeGrafter"/>
</dbReference>
<keyword evidence="5" id="KW-1185">Reference proteome</keyword>
<dbReference type="InterPro" id="IPR028909">
    <property type="entry name" value="bL21-like"/>
</dbReference>
<dbReference type="PANTHER" id="PTHR21349">
    <property type="entry name" value="50S RIBOSOMAL PROTEIN L21"/>
    <property type="match status" value="1"/>
</dbReference>
<evidence type="ECO:0000256" key="2">
    <source>
        <dbReference type="ARBA" id="ARBA00044129"/>
    </source>
</evidence>
<feature type="region of interest" description="Disordered" evidence="3">
    <location>
        <begin position="1"/>
        <end position="22"/>
    </location>
</feature>
<evidence type="ECO:0000313" key="5">
    <source>
        <dbReference type="Proteomes" id="UP000886653"/>
    </source>
</evidence>
<organism evidence="4 5">
    <name type="scientific">Cronartium quercuum f. sp. fusiforme G11</name>
    <dbReference type="NCBI Taxonomy" id="708437"/>
    <lineage>
        <taxon>Eukaryota</taxon>
        <taxon>Fungi</taxon>
        <taxon>Dikarya</taxon>
        <taxon>Basidiomycota</taxon>
        <taxon>Pucciniomycotina</taxon>
        <taxon>Pucciniomycetes</taxon>
        <taxon>Pucciniales</taxon>
        <taxon>Coleosporiaceae</taxon>
        <taxon>Cronartium</taxon>
    </lineage>
</organism>
<reference evidence="4" key="1">
    <citation type="submission" date="2013-11" db="EMBL/GenBank/DDBJ databases">
        <title>Genome sequence of the fusiform rust pathogen reveals effectors for host alternation and coevolution with pine.</title>
        <authorList>
            <consortium name="DOE Joint Genome Institute"/>
            <person name="Smith K."/>
            <person name="Pendleton A."/>
            <person name="Kubisiak T."/>
            <person name="Anderson C."/>
            <person name="Salamov A."/>
            <person name="Aerts A."/>
            <person name="Riley R."/>
            <person name="Clum A."/>
            <person name="Lindquist E."/>
            <person name="Ence D."/>
            <person name="Campbell M."/>
            <person name="Kronenberg Z."/>
            <person name="Feau N."/>
            <person name="Dhillon B."/>
            <person name="Hamelin R."/>
            <person name="Burleigh J."/>
            <person name="Smith J."/>
            <person name="Yandell M."/>
            <person name="Nelson C."/>
            <person name="Grigoriev I."/>
            <person name="Davis J."/>
        </authorList>
    </citation>
    <scope>NUCLEOTIDE SEQUENCE</scope>
    <source>
        <strain evidence="4">G11</strain>
    </source>
</reference>
<dbReference type="AlphaFoldDB" id="A0A9P6T9F0"/>
<dbReference type="SUPFAM" id="SSF141091">
    <property type="entry name" value="L21p-like"/>
    <property type="match status" value="1"/>
</dbReference>
<dbReference type="InterPro" id="IPR036164">
    <property type="entry name" value="bL21-like_sf"/>
</dbReference>
<comment type="caution">
    <text evidence="4">The sequence shown here is derived from an EMBL/GenBank/DDBJ whole genome shotgun (WGS) entry which is preliminary data.</text>
</comment>
<dbReference type="OrthoDB" id="5994at2759"/>
<protein>
    <recommendedName>
        <fullName evidence="2">Large ribosomal subunit protein bL21m</fullName>
    </recommendedName>
</protein>
<comment type="similarity">
    <text evidence="1">Belongs to the bacterial ribosomal protein bL21 family.</text>
</comment>
<gene>
    <name evidence="4" type="ORF">CROQUDRAFT_48702</name>
</gene>
<name>A0A9P6T9F0_9BASI</name>
<dbReference type="Proteomes" id="UP000886653">
    <property type="component" value="Unassembled WGS sequence"/>
</dbReference>
<evidence type="ECO:0000313" key="4">
    <source>
        <dbReference type="EMBL" id="KAG0143530.1"/>
    </source>
</evidence>
<accession>A0A9P6T9F0</accession>
<dbReference type="GO" id="GO:0005762">
    <property type="term" value="C:mitochondrial large ribosomal subunit"/>
    <property type="evidence" value="ECO:0007669"/>
    <property type="project" value="TreeGrafter"/>
</dbReference>